<dbReference type="RefSeq" id="XP_018257435.1">
    <property type="nucleotide sequence ID" value="XM_018402966.1"/>
</dbReference>
<reference evidence="2" key="2">
    <citation type="journal article" date="2010" name="Nature">
        <title>Comparative genomics reveals mobile pathogenicity chromosomes in Fusarium.</title>
        <authorList>
            <person name="Ma L.J."/>
            <person name="van der Does H.C."/>
            <person name="Borkovich K.A."/>
            <person name="Coleman J.J."/>
            <person name="Daboussi M.J."/>
            <person name="Di Pietro A."/>
            <person name="Dufresne M."/>
            <person name="Freitag M."/>
            <person name="Grabherr M."/>
            <person name="Henrissat B."/>
            <person name="Houterman P.M."/>
            <person name="Kang S."/>
            <person name="Shim W.B."/>
            <person name="Woloshuk C."/>
            <person name="Xie X."/>
            <person name="Xu J.R."/>
            <person name="Antoniw J."/>
            <person name="Baker S.E."/>
            <person name="Bluhm B.H."/>
            <person name="Breakspear A."/>
            <person name="Brown D.W."/>
            <person name="Butchko R.A."/>
            <person name="Chapman S."/>
            <person name="Coulson R."/>
            <person name="Coutinho P.M."/>
            <person name="Danchin E.G."/>
            <person name="Diener A."/>
            <person name="Gale L.R."/>
            <person name="Gardiner D.M."/>
            <person name="Goff S."/>
            <person name="Hammond-Kosack K.E."/>
            <person name="Hilburn K."/>
            <person name="Hua-Van A."/>
            <person name="Jonkers W."/>
            <person name="Kazan K."/>
            <person name="Kodira C.D."/>
            <person name="Koehrsen M."/>
            <person name="Kumar L."/>
            <person name="Lee Y.H."/>
            <person name="Li L."/>
            <person name="Manners J.M."/>
            <person name="Miranda-Saavedra D."/>
            <person name="Mukherjee M."/>
            <person name="Park G."/>
            <person name="Park J."/>
            <person name="Park S.Y."/>
            <person name="Proctor R.H."/>
            <person name="Regev A."/>
            <person name="Ruiz-Roldan M.C."/>
            <person name="Sain D."/>
            <person name="Sakthikumar S."/>
            <person name="Sykes S."/>
            <person name="Schwartz D.C."/>
            <person name="Turgeon B.G."/>
            <person name="Wapinski I."/>
            <person name="Yoder O."/>
            <person name="Young S."/>
            <person name="Zeng Q."/>
            <person name="Zhou S."/>
            <person name="Galagan J."/>
            <person name="Cuomo C.A."/>
            <person name="Kistler H.C."/>
            <person name="Rep M."/>
        </authorList>
    </citation>
    <scope>NUCLEOTIDE SEQUENCE [LARGE SCALE GENOMIC DNA]</scope>
    <source>
        <strain evidence="2">4287</strain>
    </source>
</reference>
<dbReference type="AlphaFoldDB" id="A0A0J9WA55"/>
<dbReference type="GeneID" id="28963286"/>
<name>A0A0J9WA55_FUSO4</name>
<evidence type="ECO:0008006" key="4">
    <source>
        <dbReference type="Google" id="ProtNLM"/>
    </source>
</evidence>
<dbReference type="EMBL" id="DS231732">
    <property type="protein sequence ID" value="KNB19390.1"/>
    <property type="molecule type" value="Genomic_DNA"/>
</dbReference>
<accession>A0A0J9WA55</accession>
<proteinExistence type="predicted"/>
<sequence length="265" mass="29706">MQTLTETHPLAALRVRETQRYLSPLTKLALTHHGAVERMETIEPYALPPWHRKMMVEYDSGKDAVADAGINDDTADATSARQVLIATSASARNGIVGMGGVVRNAAGAGTHDGVIAKYSITLARRDQQNAYTAQLGAVAVVLRRRMVLPESVGGYSKRLDKALPGKHTGMLYDALKRHESDILVQLRTGMARVNRYLRRTGAAETDTWDCGQEEETVDHFLFRCPRWDEQREYMRNVDREIMSNLSFFLGGGRTWQQCEQRSSLR</sequence>
<dbReference type="EMBL" id="DS231733">
    <property type="protein sequence ID" value="KNB19475.1"/>
    <property type="molecule type" value="Genomic_DNA"/>
</dbReference>
<dbReference type="KEGG" id="fox:FOXG_22580"/>
<dbReference type="GeneID" id="28963257"/>
<evidence type="ECO:0000313" key="2">
    <source>
        <dbReference type="EMBL" id="KNB19475.1"/>
    </source>
</evidence>
<dbReference type="Proteomes" id="UP000009097">
    <property type="component" value="Unassembled WGS sequence"/>
</dbReference>
<protein>
    <recommendedName>
        <fullName evidence="4">Reverse transcriptase zinc-binding domain-containing protein</fullName>
    </recommendedName>
</protein>
<reference evidence="2" key="1">
    <citation type="submission" date="2007-04" db="EMBL/GenBank/DDBJ databases">
        <authorList>
            <consortium name="The Broad Institute Genome Sequencing Platform"/>
            <person name="Birren B."/>
            <person name="Lander E."/>
            <person name="Galagan J."/>
            <person name="Nusbaum C."/>
            <person name="Devon K."/>
            <person name="Ma L.-J."/>
            <person name="Jaffe D."/>
            <person name="Butler J."/>
            <person name="Alvarez P."/>
            <person name="Gnerre S."/>
            <person name="Grabherr M."/>
            <person name="Kleber M."/>
            <person name="Mauceli E."/>
            <person name="Brockman W."/>
            <person name="MacCallum I.A."/>
            <person name="Young S."/>
            <person name="LaButti K."/>
            <person name="DeCaprio D."/>
            <person name="Crawford M."/>
            <person name="Koehrsen M."/>
            <person name="Engels R."/>
            <person name="Montgomery P."/>
            <person name="Pearson M."/>
            <person name="Howarth C."/>
            <person name="Larson L."/>
            <person name="White J."/>
            <person name="O'Leary S."/>
            <person name="Kodira C."/>
            <person name="Zeng Q."/>
            <person name="Yandava C."/>
            <person name="Alvarado L."/>
            <person name="Kistler C."/>
            <person name="Shim W.-B."/>
            <person name="Kang S."/>
            <person name="Woloshuk C."/>
        </authorList>
    </citation>
    <scope>NUCLEOTIDE SEQUENCE</scope>
    <source>
        <strain evidence="2">4287</strain>
    </source>
</reference>
<dbReference type="RefSeq" id="XP_018257520.1">
    <property type="nucleotide sequence ID" value="XM_018402995.1"/>
</dbReference>
<dbReference type="VEuPathDB" id="FungiDB:FOXG_22551"/>
<organism evidence="2 3">
    <name type="scientific">Fusarium oxysporum f. sp. lycopersici (strain 4287 / CBS 123668 / FGSC 9935 / NRRL 34936)</name>
    <name type="common">Fusarium vascular wilt of tomato</name>
    <dbReference type="NCBI Taxonomy" id="426428"/>
    <lineage>
        <taxon>Eukaryota</taxon>
        <taxon>Fungi</taxon>
        <taxon>Dikarya</taxon>
        <taxon>Ascomycota</taxon>
        <taxon>Pezizomycotina</taxon>
        <taxon>Sordariomycetes</taxon>
        <taxon>Hypocreomycetidae</taxon>
        <taxon>Hypocreales</taxon>
        <taxon>Nectriaceae</taxon>
        <taxon>Fusarium</taxon>
        <taxon>Fusarium oxysporum species complex</taxon>
    </lineage>
</organism>
<evidence type="ECO:0000313" key="3">
    <source>
        <dbReference type="Proteomes" id="UP000009097"/>
    </source>
</evidence>
<dbReference type="KEGG" id="fox:FOXG_22551"/>
<gene>
    <name evidence="1" type="ORF">FOXG_22551</name>
    <name evidence="2" type="ORF">FOXG_22580</name>
</gene>
<dbReference type="VEuPathDB" id="FungiDB:FOXG_22580"/>
<evidence type="ECO:0000313" key="1">
    <source>
        <dbReference type="EMBL" id="KNB19390.1"/>
    </source>
</evidence>
<dbReference type="OrthoDB" id="5059038at2759"/>